<dbReference type="Proteomes" id="UP000027073">
    <property type="component" value="Unassembled WGS sequence"/>
</dbReference>
<evidence type="ECO:0000313" key="4">
    <source>
        <dbReference type="Proteomes" id="UP000027073"/>
    </source>
</evidence>
<evidence type="ECO:0000313" key="3">
    <source>
        <dbReference type="EMBL" id="KDQ30713.1"/>
    </source>
</evidence>
<keyword evidence="2" id="KW-0812">Transmembrane</keyword>
<dbReference type="STRING" id="1137138.A0A067NRL8"/>
<dbReference type="VEuPathDB" id="FungiDB:PLEOSDRAFT_1062698"/>
<feature type="compositionally biased region" description="Polar residues" evidence="1">
    <location>
        <begin position="205"/>
        <end position="214"/>
    </location>
</feature>
<keyword evidence="2" id="KW-0472">Membrane</keyword>
<feature type="transmembrane region" description="Helical" evidence="2">
    <location>
        <begin position="143"/>
        <end position="164"/>
    </location>
</feature>
<name>A0A067NRL8_PLEO1</name>
<organism evidence="3 4">
    <name type="scientific">Pleurotus ostreatus (strain PC15)</name>
    <name type="common">Oyster mushroom</name>
    <dbReference type="NCBI Taxonomy" id="1137138"/>
    <lineage>
        <taxon>Eukaryota</taxon>
        <taxon>Fungi</taxon>
        <taxon>Dikarya</taxon>
        <taxon>Basidiomycota</taxon>
        <taxon>Agaricomycotina</taxon>
        <taxon>Agaricomycetes</taxon>
        <taxon>Agaricomycetidae</taxon>
        <taxon>Agaricales</taxon>
        <taxon>Pleurotineae</taxon>
        <taxon>Pleurotaceae</taxon>
        <taxon>Pleurotus</taxon>
    </lineage>
</organism>
<dbReference type="AlphaFoldDB" id="A0A067NRL8"/>
<gene>
    <name evidence="3" type="ORF">PLEOSDRAFT_1062698</name>
</gene>
<feature type="region of interest" description="Disordered" evidence="1">
    <location>
        <begin position="181"/>
        <end position="214"/>
    </location>
</feature>
<proteinExistence type="predicted"/>
<feature type="compositionally biased region" description="Polar residues" evidence="1">
    <location>
        <begin position="279"/>
        <end position="297"/>
    </location>
</feature>
<dbReference type="OrthoDB" id="2552042at2759"/>
<dbReference type="EMBL" id="KL198006">
    <property type="protein sequence ID" value="KDQ30713.1"/>
    <property type="molecule type" value="Genomic_DNA"/>
</dbReference>
<dbReference type="InParanoid" id="A0A067NRL8"/>
<feature type="transmembrane region" description="Helical" evidence="2">
    <location>
        <begin position="85"/>
        <end position="105"/>
    </location>
</feature>
<evidence type="ECO:0000256" key="1">
    <source>
        <dbReference type="SAM" id="MobiDB-lite"/>
    </source>
</evidence>
<accession>A0A067NRL8</accession>
<feature type="region of interest" description="Disordered" evidence="1">
    <location>
        <begin position="230"/>
        <end position="297"/>
    </location>
</feature>
<keyword evidence="2" id="KW-1133">Transmembrane helix</keyword>
<protein>
    <submittedName>
        <fullName evidence="3">Uncharacterized protein</fullName>
    </submittedName>
</protein>
<feature type="transmembrane region" description="Helical" evidence="2">
    <location>
        <begin position="53"/>
        <end position="73"/>
    </location>
</feature>
<sequence>MKPRDYCCCAIPTINAGIYTVLAEQFSLAIIVGVLSIATPSIVGAATPSFAPWILAIICFVAAAIQVLGFIGAHGEKPVMFRRYVTLHILITVAGFSVAAVWAIISATRHSTAKQNCITNFFPDEGSRSQGDLLCEIFPWVDVGIMGGLWLLLLAVHIYFYVVISSYGTGQRRDHAKYDQINDTTTAGDNIPMNARYDSNEDLRNPSNGQTYNHLRQDSVGSVADIMGAPVQQPKDGFSNPYNYPSPPQNYPPYKRGSLSQPSYAYTQDPGPTPMAQDYYSQDQNQLPSTQRHPGQF</sequence>
<dbReference type="HOGENOM" id="CLU_078557_0_0_1"/>
<evidence type="ECO:0000256" key="2">
    <source>
        <dbReference type="SAM" id="Phobius"/>
    </source>
</evidence>
<reference evidence="4" key="1">
    <citation type="journal article" date="2014" name="Proc. Natl. Acad. Sci. U.S.A.">
        <title>Extensive sampling of basidiomycete genomes demonstrates inadequacy of the white-rot/brown-rot paradigm for wood decay fungi.</title>
        <authorList>
            <person name="Riley R."/>
            <person name="Salamov A.A."/>
            <person name="Brown D.W."/>
            <person name="Nagy L.G."/>
            <person name="Floudas D."/>
            <person name="Held B.W."/>
            <person name="Levasseur A."/>
            <person name="Lombard V."/>
            <person name="Morin E."/>
            <person name="Otillar R."/>
            <person name="Lindquist E.A."/>
            <person name="Sun H."/>
            <person name="LaButti K.M."/>
            <person name="Schmutz J."/>
            <person name="Jabbour D."/>
            <person name="Luo H."/>
            <person name="Baker S.E."/>
            <person name="Pisabarro A.G."/>
            <person name="Walton J.D."/>
            <person name="Blanchette R.A."/>
            <person name="Henrissat B."/>
            <person name="Martin F."/>
            <person name="Cullen D."/>
            <person name="Hibbett D.S."/>
            <person name="Grigoriev I.V."/>
        </authorList>
    </citation>
    <scope>NUCLEOTIDE SEQUENCE [LARGE SCALE GENOMIC DNA]</scope>
    <source>
        <strain evidence="4">PC15</strain>
    </source>
</reference>